<dbReference type="Proteomes" id="UP000317243">
    <property type="component" value="Unassembled WGS sequence"/>
</dbReference>
<keyword evidence="1" id="KW-0732">Signal</keyword>
<keyword evidence="3" id="KW-1185">Reference proteome</keyword>
<dbReference type="Gene3D" id="1.25.10.10">
    <property type="entry name" value="Leucine-rich Repeat Variant"/>
    <property type="match status" value="1"/>
</dbReference>
<comment type="caution">
    <text evidence="2">The sequence shown here is derived from an EMBL/GenBank/DDBJ whole genome shotgun (WGS) entry which is preliminary data.</text>
</comment>
<evidence type="ECO:0000313" key="2">
    <source>
        <dbReference type="EMBL" id="TWT57737.1"/>
    </source>
</evidence>
<dbReference type="RefSeq" id="WP_146507642.1">
    <property type="nucleotide sequence ID" value="NZ_SIHI01000001.1"/>
</dbReference>
<protein>
    <recommendedName>
        <fullName evidence="4">Prenyltransferase and squalene oxidase repeat protein</fullName>
    </recommendedName>
</protein>
<dbReference type="InterPro" id="IPR008930">
    <property type="entry name" value="Terpenoid_cyclase/PrenylTrfase"/>
</dbReference>
<sequence precursor="true">MKSIVSLIVIGLFSSNLLAADPAAVKKAIAQGSGYLQGIFDKTTGGKRTVTALALYKAGASPDSGAVGSTVNEILERFEGGKYRPASEHIYEAGVEATLLADISTEKYKPQLKMIADYIIGQQKENGGWDYPTGRSEAKYNGDTSVIQYACLALWAAERAGIEIDDKVWEKVLSWHVRFKNKDSGFAYCPGTTTGHFKDASTLNMTAAAVANMHIAMLHIDPEFLPLKDRRPKKREEESGPTGPKFGILQQVDLDGEEARGESVRISGASVETVKNAFGWLGTRFRVENKESPHATYYYYTLERMAALADVENVGSHAWFDECANYLIGKQLENGSWNESSFFDEGLDTAFAILFLTRSTGKLLKRVSEPGFGDGLLAGGRGLPDDLSDVDFNGRTIQQKEKPTEPLDVLLASLSNTGNLDMLDVQEQIIEQVQIGNREDLIGQVDQLVKLVDHPDPQIRQTVVWALGRTGNMNLTQYLIDRLSDSDLGVMIEARNALCWISRRPTGFGFPEDPLEELPPSASEDQKSAAIAQWHKNLVLTWGEWYLKNRPFEDRGDAFEARLRKKMENLKYGFE</sequence>
<organism evidence="2 3">
    <name type="scientific">Thalassoglobus neptunius</name>
    <dbReference type="NCBI Taxonomy" id="1938619"/>
    <lineage>
        <taxon>Bacteria</taxon>
        <taxon>Pseudomonadati</taxon>
        <taxon>Planctomycetota</taxon>
        <taxon>Planctomycetia</taxon>
        <taxon>Planctomycetales</taxon>
        <taxon>Planctomycetaceae</taxon>
        <taxon>Thalassoglobus</taxon>
    </lineage>
</organism>
<dbReference type="Gene3D" id="1.50.10.20">
    <property type="match status" value="1"/>
</dbReference>
<dbReference type="OrthoDB" id="248095at2"/>
<evidence type="ECO:0000256" key="1">
    <source>
        <dbReference type="SAM" id="SignalP"/>
    </source>
</evidence>
<dbReference type="InterPro" id="IPR016024">
    <property type="entry name" value="ARM-type_fold"/>
</dbReference>
<gene>
    <name evidence="2" type="ORF">KOR42_11030</name>
</gene>
<feature type="chain" id="PRO_5022943581" description="Prenyltransferase and squalene oxidase repeat protein" evidence="1">
    <location>
        <begin position="20"/>
        <end position="575"/>
    </location>
</feature>
<dbReference type="InterPro" id="IPR011989">
    <property type="entry name" value="ARM-like"/>
</dbReference>
<proteinExistence type="predicted"/>
<dbReference type="SUPFAM" id="SSF48371">
    <property type="entry name" value="ARM repeat"/>
    <property type="match status" value="1"/>
</dbReference>
<dbReference type="EMBL" id="SIHI01000001">
    <property type="protein sequence ID" value="TWT57737.1"/>
    <property type="molecule type" value="Genomic_DNA"/>
</dbReference>
<name>A0A5C5X3P9_9PLAN</name>
<dbReference type="AlphaFoldDB" id="A0A5C5X3P9"/>
<dbReference type="CDD" id="cd00688">
    <property type="entry name" value="ISOPREN_C2_like"/>
    <property type="match status" value="1"/>
</dbReference>
<evidence type="ECO:0008006" key="4">
    <source>
        <dbReference type="Google" id="ProtNLM"/>
    </source>
</evidence>
<accession>A0A5C5X3P9</accession>
<feature type="signal peptide" evidence="1">
    <location>
        <begin position="1"/>
        <end position="19"/>
    </location>
</feature>
<evidence type="ECO:0000313" key="3">
    <source>
        <dbReference type="Proteomes" id="UP000317243"/>
    </source>
</evidence>
<dbReference type="Pfam" id="PF13646">
    <property type="entry name" value="HEAT_2"/>
    <property type="match status" value="1"/>
</dbReference>
<dbReference type="SUPFAM" id="SSF48239">
    <property type="entry name" value="Terpenoid cyclases/Protein prenyltransferases"/>
    <property type="match status" value="1"/>
</dbReference>
<reference evidence="2 3" key="1">
    <citation type="submission" date="2019-02" db="EMBL/GenBank/DDBJ databases">
        <title>Deep-cultivation of Planctomycetes and their phenomic and genomic characterization uncovers novel biology.</title>
        <authorList>
            <person name="Wiegand S."/>
            <person name="Jogler M."/>
            <person name="Boedeker C."/>
            <person name="Pinto D."/>
            <person name="Vollmers J."/>
            <person name="Rivas-Marin E."/>
            <person name="Kohn T."/>
            <person name="Peeters S.H."/>
            <person name="Heuer A."/>
            <person name="Rast P."/>
            <person name="Oberbeckmann S."/>
            <person name="Bunk B."/>
            <person name="Jeske O."/>
            <person name="Meyerdierks A."/>
            <person name="Storesund J.E."/>
            <person name="Kallscheuer N."/>
            <person name="Luecker S."/>
            <person name="Lage O.M."/>
            <person name="Pohl T."/>
            <person name="Merkel B.J."/>
            <person name="Hornburger P."/>
            <person name="Mueller R.-W."/>
            <person name="Bruemmer F."/>
            <person name="Labrenz M."/>
            <person name="Spormann A.M."/>
            <person name="Op Den Camp H."/>
            <person name="Overmann J."/>
            <person name="Amann R."/>
            <person name="Jetten M.S.M."/>
            <person name="Mascher T."/>
            <person name="Medema M.H."/>
            <person name="Devos D.P."/>
            <person name="Kaster A.-K."/>
            <person name="Ovreas L."/>
            <person name="Rohde M."/>
            <person name="Galperin M.Y."/>
            <person name="Jogler C."/>
        </authorList>
    </citation>
    <scope>NUCLEOTIDE SEQUENCE [LARGE SCALE GENOMIC DNA]</scope>
    <source>
        <strain evidence="2 3">KOR42</strain>
    </source>
</reference>